<proteinExistence type="predicted"/>
<comment type="caution">
    <text evidence="2">The sequence shown here is derived from an EMBL/GenBank/DDBJ whole genome shotgun (WGS) entry which is preliminary data.</text>
</comment>
<name>A0A177MXU6_9GAMM</name>
<dbReference type="PANTHER" id="PTHR35565:SF1">
    <property type="entry name" value="TYPE VI SECRETION SYSTEM CONTRACTILE SHEATH LARGE SUBUNIT"/>
    <property type="match status" value="1"/>
</dbReference>
<dbReference type="EMBL" id="LUUI01000153">
    <property type="protein sequence ID" value="OAI10528.1"/>
    <property type="molecule type" value="Genomic_DNA"/>
</dbReference>
<organism evidence="2 3">
    <name type="scientific">Methylomonas lenta</name>
    <dbReference type="NCBI Taxonomy" id="980561"/>
    <lineage>
        <taxon>Bacteria</taxon>
        <taxon>Pseudomonadati</taxon>
        <taxon>Pseudomonadota</taxon>
        <taxon>Gammaproteobacteria</taxon>
        <taxon>Methylococcales</taxon>
        <taxon>Methylococcaceae</taxon>
        <taxon>Methylomonas</taxon>
    </lineage>
</organism>
<dbReference type="Pfam" id="PF05591">
    <property type="entry name" value="T6SS_VipA"/>
    <property type="match status" value="1"/>
</dbReference>
<dbReference type="STRING" id="980561.A1359_16590"/>
<dbReference type="RefSeq" id="WP_066987213.1">
    <property type="nucleotide sequence ID" value="NZ_LUUI01000153.1"/>
</dbReference>
<accession>A0A177MXU6</accession>
<feature type="domain" description="TssC1 N-terminal" evidence="1">
    <location>
        <begin position="184"/>
        <end position="319"/>
    </location>
</feature>
<evidence type="ECO:0000313" key="2">
    <source>
        <dbReference type="EMBL" id="OAI10528.1"/>
    </source>
</evidence>
<reference evidence="2 3" key="1">
    <citation type="submission" date="2016-03" db="EMBL/GenBank/DDBJ databases">
        <authorList>
            <person name="Ploux O."/>
        </authorList>
    </citation>
    <scope>NUCLEOTIDE SEQUENCE [LARGE SCALE GENOMIC DNA]</scope>
    <source>
        <strain evidence="2 3">R-45370</strain>
    </source>
</reference>
<feature type="domain" description="TssC1 N-terminal" evidence="1">
    <location>
        <begin position="325"/>
        <end position="435"/>
    </location>
</feature>
<dbReference type="InterPro" id="IPR044031">
    <property type="entry name" value="TssC1_N"/>
</dbReference>
<dbReference type="AlphaFoldDB" id="A0A177MXU6"/>
<evidence type="ECO:0000259" key="1">
    <source>
        <dbReference type="Pfam" id="PF05943"/>
    </source>
</evidence>
<evidence type="ECO:0000313" key="3">
    <source>
        <dbReference type="Proteomes" id="UP000078476"/>
    </source>
</evidence>
<dbReference type="PANTHER" id="PTHR35565">
    <property type="entry name" value="CYTOPLASMIC PROTEIN-RELATED"/>
    <property type="match status" value="1"/>
</dbReference>
<sequence length="446" mass="49783">MSGRIDFSMGFNSSTVTNKRNLDSRYRIYILGGFSGCSDVCWEQRKIHSINSDSFDQVMSKIMPTANIDSCMQLQFGSLDDFHPDVWLDKVKIIVDLQVLKRQLSNPVTAAQAAAKIQALLPAASASPPDETSHTTEESQDEMFERLLGKKSEQPGQTENTVDQLIQHMVAPFVSKSAEPQFQNLIEIIDQTLTQCARVILHHSNFQRLEALWLATQALLNEESADEQQFFLVDMSQTELAEQFENDSQKLIQTLLQHIQASDEEPDVLLVADCSFSDTAQDRQLLAYCNDLAIACGGYFLAAADQVLADESNMQYLADIGADRIMLAYPRFLCRLPYGKKLDPIEKFAFEECENIPQPEELLWGCPAFIIARSLIRTSQPSSSPDALFFSDIPVFSFAKDGEQILQPGTESVLTESQANALFAAGIMPLIGYRQMRGIRVVGLPD</sequence>
<keyword evidence="3" id="KW-1185">Reference proteome</keyword>
<dbReference type="Pfam" id="PF05943">
    <property type="entry name" value="VipB"/>
    <property type="match status" value="2"/>
</dbReference>
<protein>
    <recommendedName>
        <fullName evidence="1">TssC1 N-terminal domain-containing protein</fullName>
    </recommendedName>
</protein>
<gene>
    <name evidence="2" type="ORF">A1359_16590</name>
</gene>
<dbReference type="InterPro" id="IPR010269">
    <property type="entry name" value="T6SS_TssC-like"/>
</dbReference>
<dbReference type="InterPro" id="IPR008312">
    <property type="entry name" value="T6SS_TssB1"/>
</dbReference>
<dbReference type="Proteomes" id="UP000078476">
    <property type="component" value="Unassembled WGS sequence"/>
</dbReference>
<dbReference type="OrthoDB" id="9789942at2"/>